<feature type="region of interest" description="Disordered" evidence="1">
    <location>
        <begin position="1"/>
        <end position="24"/>
    </location>
</feature>
<organism evidence="3 4">
    <name type="scientific">Sphingobium phenoxybenzoativorans</name>
    <dbReference type="NCBI Taxonomy" id="1592790"/>
    <lineage>
        <taxon>Bacteria</taxon>
        <taxon>Pseudomonadati</taxon>
        <taxon>Pseudomonadota</taxon>
        <taxon>Alphaproteobacteria</taxon>
        <taxon>Sphingomonadales</taxon>
        <taxon>Sphingomonadaceae</taxon>
        <taxon>Sphingobium</taxon>
    </lineage>
</organism>
<feature type="transmembrane region" description="Helical" evidence="2">
    <location>
        <begin position="61"/>
        <end position="83"/>
    </location>
</feature>
<dbReference type="RefSeq" id="WP_212609733.1">
    <property type="nucleotide sequence ID" value="NZ_CP073910.1"/>
</dbReference>
<proteinExistence type="predicted"/>
<sequence length="92" mass="9661">MHNIAAPAIALRPRPRPRPRPRAWPRRQRISIPFRAVITLAAMSALLSSITLIVAAAVGDILVGMMASLVAFTASAPVLGPVLGADSRGARS</sequence>
<keyword evidence="2" id="KW-1133">Transmembrane helix</keyword>
<evidence type="ECO:0000256" key="1">
    <source>
        <dbReference type="SAM" id="MobiDB-lite"/>
    </source>
</evidence>
<keyword evidence="4" id="KW-1185">Reference proteome</keyword>
<dbReference type="KEGG" id="spph:KFK14_02340"/>
<keyword evidence="2" id="KW-0812">Transmembrane</keyword>
<feature type="compositionally biased region" description="Low complexity" evidence="1">
    <location>
        <begin position="1"/>
        <end position="12"/>
    </location>
</feature>
<name>A0A975Q2D4_9SPHN</name>
<reference evidence="3" key="1">
    <citation type="submission" date="2021-04" db="EMBL/GenBank/DDBJ databases">
        <title>Isolation of p-tert-butylphenol degrading bacteria Sphingobium phenoxybenzoativorans Tas13 from active sludge.</title>
        <authorList>
            <person name="Li Y."/>
        </authorList>
    </citation>
    <scope>NUCLEOTIDE SEQUENCE</scope>
    <source>
        <strain evidence="3">Tas13</strain>
    </source>
</reference>
<keyword evidence="2" id="KW-0472">Membrane</keyword>
<feature type="compositionally biased region" description="Basic residues" evidence="1">
    <location>
        <begin position="13"/>
        <end position="24"/>
    </location>
</feature>
<gene>
    <name evidence="3" type="ORF">KFK14_02340</name>
</gene>
<dbReference type="AlphaFoldDB" id="A0A975Q2D4"/>
<evidence type="ECO:0000313" key="4">
    <source>
        <dbReference type="Proteomes" id="UP000681425"/>
    </source>
</evidence>
<accession>A0A975Q2D4</accession>
<dbReference type="Proteomes" id="UP000681425">
    <property type="component" value="Chromosome"/>
</dbReference>
<protein>
    <submittedName>
        <fullName evidence="3">Uncharacterized protein</fullName>
    </submittedName>
</protein>
<evidence type="ECO:0000313" key="3">
    <source>
        <dbReference type="EMBL" id="QUT06342.1"/>
    </source>
</evidence>
<dbReference type="EMBL" id="CP073910">
    <property type="protein sequence ID" value="QUT06342.1"/>
    <property type="molecule type" value="Genomic_DNA"/>
</dbReference>
<evidence type="ECO:0000256" key="2">
    <source>
        <dbReference type="SAM" id="Phobius"/>
    </source>
</evidence>
<feature type="transmembrane region" description="Helical" evidence="2">
    <location>
        <begin position="32"/>
        <end position="55"/>
    </location>
</feature>